<dbReference type="SMART" id="SM00342">
    <property type="entry name" value="HTH_ARAC"/>
    <property type="match status" value="1"/>
</dbReference>
<dbReference type="InterPro" id="IPR018062">
    <property type="entry name" value="HTH_AraC-typ_CS"/>
</dbReference>
<dbReference type="GO" id="GO:0003700">
    <property type="term" value="F:DNA-binding transcription factor activity"/>
    <property type="evidence" value="ECO:0007669"/>
    <property type="project" value="InterPro"/>
</dbReference>
<evidence type="ECO:0000259" key="5">
    <source>
        <dbReference type="PROSITE" id="PS51186"/>
    </source>
</evidence>
<organism evidence="6 7">
    <name type="scientific">Gordonibacter massiliensis</name>
    <name type="common">ex Traore et al. 2017</name>
    <dbReference type="NCBI Taxonomy" id="1841863"/>
    <lineage>
        <taxon>Bacteria</taxon>
        <taxon>Bacillati</taxon>
        <taxon>Actinomycetota</taxon>
        <taxon>Coriobacteriia</taxon>
        <taxon>Eggerthellales</taxon>
        <taxon>Eggerthellaceae</taxon>
        <taxon>Gordonibacter</taxon>
    </lineage>
</organism>
<evidence type="ECO:0000256" key="3">
    <source>
        <dbReference type="ARBA" id="ARBA00023163"/>
    </source>
</evidence>
<feature type="domain" description="HTH araC/xylS-type" evidence="4">
    <location>
        <begin position="10"/>
        <end position="108"/>
    </location>
</feature>
<keyword evidence="3" id="KW-0804">Transcription</keyword>
<dbReference type="Gene3D" id="1.10.10.60">
    <property type="entry name" value="Homeodomain-like"/>
    <property type="match status" value="2"/>
</dbReference>
<dbReference type="InterPro" id="IPR000182">
    <property type="entry name" value="GNAT_dom"/>
</dbReference>
<reference evidence="6 7" key="1">
    <citation type="submission" date="2020-08" db="EMBL/GenBank/DDBJ databases">
        <authorList>
            <person name="Liu C."/>
            <person name="Sun Q."/>
        </authorList>
    </citation>
    <scope>NUCLEOTIDE SEQUENCE [LARGE SCALE GENOMIC DNA]</scope>
    <source>
        <strain evidence="6 7">N22</strain>
    </source>
</reference>
<protein>
    <submittedName>
        <fullName evidence="6">Helix-turn-helix transcriptional regulator</fullName>
    </submittedName>
</protein>
<keyword evidence="1" id="KW-0805">Transcription regulation</keyword>
<evidence type="ECO:0000256" key="2">
    <source>
        <dbReference type="ARBA" id="ARBA00023125"/>
    </source>
</evidence>
<name>A0A842JL71_9ACTN</name>
<proteinExistence type="predicted"/>
<dbReference type="Pfam" id="PF12833">
    <property type="entry name" value="HTH_18"/>
    <property type="match status" value="1"/>
</dbReference>
<gene>
    <name evidence="6" type="ORF">H7313_14060</name>
</gene>
<dbReference type="InterPro" id="IPR016181">
    <property type="entry name" value="Acyl_CoA_acyltransferase"/>
</dbReference>
<dbReference type="SUPFAM" id="SSF46689">
    <property type="entry name" value="Homeodomain-like"/>
    <property type="match status" value="2"/>
</dbReference>
<dbReference type="PANTHER" id="PTHR47504:SF5">
    <property type="entry name" value="RIGHT ORIGIN-BINDING PROTEIN"/>
    <property type="match status" value="1"/>
</dbReference>
<dbReference type="InterPro" id="IPR050959">
    <property type="entry name" value="MarA-like"/>
</dbReference>
<dbReference type="Gene3D" id="3.40.630.30">
    <property type="match status" value="1"/>
</dbReference>
<dbReference type="EMBL" id="JACMSE010000013">
    <property type="protein sequence ID" value="MBC2890455.1"/>
    <property type="molecule type" value="Genomic_DNA"/>
</dbReference>
<evidence type="ECO:0000256" key="1">
    <source>
        <dbReference type="ARBA" id="ARBA00023015"/>
    </source>
</evidence>
<dbReference type="AlphaFoldDB" id="A0A842JL71"/>
<dbReference type="InterPro" id="IPR009057">
    <property type="entry name" value="Homeodomain-like_sf"/>
</dbReference>
<dbReference type="InterPro" id="IPR018060">
    <property type="entry name" value="HTH_AraC"/>
</dbReference>
<dbReference type="PROSITE" id="PS00041">
    <property type="entry name" value="HTH_ARAC_FAMILY_1"/>
    <property type="match status" value="1"/>
</dbReference>
<comment type="caution">
    <text evidence="6">The sequence shown here is derived from an EMBL/GenBank/DDBJ whole genome shotgun (WGS) entry which is preliminary data.</text>
</comment>
<dbReference type="GO" id="GO:0043565">
    <property type="term" value="F:sequence-specific DNA binding"/>
    <property type="evidence" value="ECO:0007669"/>
    <property type="project" value="InterPro"/>
</dbReference>
<dbReference type="PROSITE" id="PS01124">
    <property type="entry name" value="HTH_ARAC_FAMILY_2"/>
    <property type="match status" value="1"/>
</dbReference>
<keyword evidence="2" id="KW-0238">DNA-binding</keyword>
<dbReference type="SUPFAM" id="SSF55729">
    <property type="entry name" value="Acyl-CoA N-acyltransferases (Nat)"/>
    <property type="match status" value="1"/>
</dbReference>
<dbReference type="RefSeq" id="WP_185906153.1">
    <property type="nucleotide sequence ID" value="NZ_JACMSE010000013.1"/>
</dbReference>
<evidence type="ECO:0000313" key="7">
    <source>
        <dbReference type="Proteomes" id="UP000587396"/>
    </source>
</evidence>
<dbReference type="GO" id="GO:0016747">
    <property type="term" value="F:acyltransferase activity, transferring groups other than amino-acyl groups"/>
    <property type="evidence" value="ECO:0007669"/>
    <property type="project" value="InterPro"/>
</dbReference>
<dbReference type="PANTHER" id="PTHR47504">
    <property type="entry name" value="RIGHT ORIGIN-BINDING PROTEIN"/>
    <property type="match status" value="1"/>
</dbReference>
<dbReference type="PROSITE" id="PS51186">
    <property type="entry name" value="GNAT"/>
    <property type="match status" value="1"/>
</dbReference>
<evidence type="ECO:0000259" key="4">
    <source>
        <dbReference type="PROSITE" id="PS01124"/>
    </source>
</evidence>
<keyword evidence="7" id="KW-1185">Reference proteome</keyword>
<accession>A0A842JL71</accession>
<feature type="domain" description="N-acetyltransferase" evidence="5">
    <location>
        <begin position="134"/>
        <end position="289"/>
    </location>
</feature>
<sequence length="292" mass="32189">MESANLRAVERAIEHIEAHLGGKLDLDEVARAAGYSKFHLHRLFGEVTGMTVHDYVSRRRLTEAACALARSERPIVDIAREAGYDSQQTFSAAFTALYKVPPARFRARGSFYPLQLPFSLRASALRAGRGAGDWTVERATPSDVTAWMDLLRLAVDNFPCLDEGQHEAWLRRAIDSGCALVAREPGSASLAGAAAFTRERGSIDFLAVHPQHRRAPGVVRALVDAVRAAVPGRALTITTYRAGDRADTGHRRRLEEIGFEEAEEAEEFGYPVQRFVLRGGAYREEDREGGDV</sequence>
<dbReference type="Proteomes" id="UP000587396">
    <property type="component" value="Unassembled WGS sequence"/>
</dbReference>
<evidence type="ECO:0000313" key="6">
    <source>
        <dbReference type="EMBL" id="MBC2890455.1"/>
    </source>
</evidence>